<name>A0ACC2LJF7_PERAE</name>
<proteinExistence type="predicted"/>
<reference evidence="1 2" key="1">
    <citation type="journal article" date="2022" name="Hortic Res">
        <title>A haplotype resolved chromosomal level avocado genome allows analysis of novel avocado genes.</title>
        <authorList>
            <person name="Nath O."/>
            <person name="Fletcher S.J."/>
            <person name="Hayward A."/>
            <person name="Shaw L.M."/>
            <person name="Masouleh A.K."/>
            <person name="Furtado A."/>
            <person name="Henry R.J."/>
            <person name="Mitter N."/>
        </authorList>
    </citation>
    <scope>NUCLEOTIDE SEQUENCE [LARGE SCALE GENOMIC DNA]</scope>
    <source>
        <strain evidence="2">cv. Hass</strain>
    </source>
</reference>
<sequence length="154" mass="17239">MQFLKVEFHSTKPMPYGMNAFEYPATDPRFNNVFNKGMLNHTTIVMKEILETYKGFEGPEEVVDAGGGVGATLDALITICHTLSLEHLRLMSKCIDMILTGDNEVAKLEEGPSKGEDGGAGDEVEELERDGEVGEEDEEVEEDMFDEMPFRERE</sequence>
<gene>
    <name evidence="1" type="ORF">MRB53_026839</name>
</gene>
<dbReference type="Proteomes" id="UP001234297">
    <property type="component" value="Chromosome 8"/>
</dbReference>
<comment type="caution">
    <text evidence="1">The sequence shown here is derived from an EMBL/GenBank/DDBJ whole genome shotgun (WGS) entry which is preliminary data.</text>
</comment>
<dbReference type="EMBL" id="CM056816">
    <property type="protein sequence ID" value="KAJ8633503.1"/>
    <property type="molecule type" value="Genomic_DNA"/>
</dbReference>
<evidence type="ECO:0000313" key="1">
    <source>
        <dbReference type="EMBL" id="KAJ8633503.1"/>
    </source>
</evidence>
<evidence type="ECO:0000313" key="2">
    <source>
        <dbReference type="Proteomes" id="UP001234297"/>
    </source>
</evidence>
<protein>
    <submittedName>
        <fullName evidence="1">Uncharacterized protein</fullName>
    </submittedName>
</protein>
<organism evidence="1 2">
    <name type="scientific">Persea americana</name>
    <name type="common">Avocado</name>
    <dbReference type="NCBI Taxonomy" id="3435"/>
    <lineage>
        <taxon>Eukaryota</taxon>
        <taxon>Viridiplantae</taxon>
        <taxon>Streptophyta</taxon>
        <taxon>Embryophyta</taxon>
        <taxon>Tracheophyta</taxon>
        <taxon>Spermatophyta</taxon>
        <taxon>Magnoliopsida</taxon>
        <taxon>Magnoliidae</taxon>
        <taxon>Laurales</taxon>
        <taxon>Lauraceae</taxon>
        <taxon>Persea</taxon>
    </lineage>
</organism>
<accession>A0ACC2LJF7</accession>
<keyword evidence="2" id="KW-1185">Reference proteome</keyword>